<feature type="transmembrane region" description="Helical" evidence="1">
    <location>
        <begin position="256"/>
        <end position="272"/>
    </location>
</feature>
<reference evidence="2 3" key="1">
    <citation type="submission" date="2024-07" db="EMBL/GenBank/DDBJ databases">
        <title>Section-level genome sequencing and comparative genomics of Aspergillus sections Usti and Cavernicolus.</title>
        <authorList>
            <consortium name="Lawrence Berkeley National Laboratory"/>
            <person name="Nybo J.L."/>
            <person name="Vesth T.C."/>
            <person name="Theobald S."/>
            <person name="Frisvad J.C."/>
            <person name="Larsen T.O."/>
            <person name="Kjaerboelling I."/>
            <person name="Rothschild-Mancinelli K."/>
            <person name="Lyhne E.K."/>
            <person name="Kogle M.E."/>
            <person name="Barry K."/>
            <person name="Clum A."/>
            <person name="Na H."/>
            <person name="Ledsgaard L."/>
            <person name="Lin J."/>
            <person name="Lipzen A."/>
            <person name="Kuo A."/>
            <person name="Riley R."/>
            <person name="Mondo S."/>
            <person name="Labutti K."/>
            <person name="Haridas S."/>
            <person name="Pangalinan J."/>
            <person name="Salamov A.A."/>
            <person name="Simmons B.A."/>
            <person name="Magnuson J.K."/>
            <person name="Chen J."/>
            <person name="Drula E."/>
            <person name="Henrissat B."/>
            <person name="Wiebenga A."/>
            <person name="Lubbers R.J."/>
            <person name="Gomes A.C."/>
            <person name="Makela M.R."/>
            <person name="Stajich J."/>
            <person name="Grigoriev I.V."/>
            <person name="Mortensen U.H."/>
            <person name="De Vries R.P."/>
            <person name="Baker S.E."/>
            <person name="Andersen M.R."/>
        </authorList>
    </citation>
    <scope>NUCLEOTIDE SEQUENCE [LARGE SCALE GENOMIC DNA]</scope>
    <source>
        <strain evidence="2 3">CBS 123904</strain>
    </source>
</reference>
<gene>
    <name evidence="2" type="ORF">BJY01DRAFT_255302</name>
</gene>
<proteinExistence type="predicted"/>
<organism evidence="2 3">
    <name type="scientific">Aspergillus pseudoustus</name>
    <dbReference type="NCBI Taxonomy" id="1810923"/>
    <lineage>
        <taxon>Eukaryota</taxon>
        <taxon>Fungi</taxon>
        <taxon>Dikarya</taxon>
        <taxon>Ascomycota</taxon>
        <taxon>Pezizomycotina</taxon>
        <taxon>Eurotiomycetes</taxon>
        <taxon>Eurotiomycetidae</taxon>
        <taxon>Eurotiales</taxon>
        <taxon>Aspergillaceae</taxon>
        <taxon>Aspergillus</taxon>
        <taxon>Aspergillus subgen. Nidulantes</taxon>
    </lineage>
</organism>
<keyword evidence="1" id="KW-1133">Transmembrane helix</keyword>
<dbReference type="Gene3D" id="1.25.40.10">
    <property type="entry name" value="Tetratricopeptide repeat domain"/>
    <property type="match status" value="1"/>
</dbReference>
<evidence type="ECO:0000256" key="1">
    <source>
        <dbReference type="SAM" id="Phobius"/>
    </source>
</evidence>
<accession>A0ABR4ILI9</accession>
<dbReference type="EMBL" id="JBFXLU010000357">
    <property type="protein sequence ID" value="KAL2828600.1"/>
    <property type="molecule type" value="Genomic_DNA"/>
</dbReference>
<keyword evidence="3" id="KW-1185">Reference proteome</keyword>
<dbReference type="Proteomes" id="UP001610446">
    <property type="component" value="Unassembled WGS sequence"/>
</dbReference>
<sequence length="321" mass="36451">MSLSPRIPRLCLQAFPTGVSFHTIRPSARIFSPLSPKLWNRCRSDSPSPEKNRLRVLWKLEYVPRLTEQGVSIHAADVQHPNIAVAGQGRAVGIYDAILSRSIYTVDRAEQAKLDTTAIISVGTAASDALETKPIPELQALLTRADSIRHLLTSDTPVQYNPQTLGAMQSIGSLYQSQSRFKEAESMYLHALACSEKINGHGHRTTKDIIKTLRHIRFQQSRIGRLMGRYWWALQLVTANELLLASVVFVFTLLPWFFIGWVLVWLVGAYYIRFRFWLADKEAAAKGELDLEAGEVGDEGLWKLGYWWLKVLVWPFSWMSR</sequence>
<evidence type="ECO:0000313" key="3">
    <source>
        <dbReference type="Proteomes" id="UP001610446"/>
    </source>
</evidence>
<keyword evidence="1" id="KW-0812">Transmembrane</keyword>
<dbReference type="Pfam" id="PF13374">
    <property type="entry name" value="TPR_10"/>
    <property type="match status" value="1"/>
</dbReference>
<protein>
    <submittedName>
        <fullName evidence="2">Uncharacterized protein</fullName>
    </submittedName>
</protein>
<keyword evidence="1" id="KW-0472">Membrane</keyword>
<dbReference type="InterPro" id="IPR011990">
    <property type="entry name" value="TPR-like_helical_dom_sf"/>
</dbReference>
<evidence type="ECO:0000313" key="2">
    <source>
        <dbReference type="EMBL" id="KAL2828600.1"/>
    </source>
</evidence>
<comment type="caution">
    <text evidence="2">The sequence shown here is derived from an EMBL/GenBank/DDBJ whole genome shotgun (WGS) entry which is preliminary data.</text>
</comment>
<name>A0ABR4ILI9_9EURO</name>